<dbReference type="PANTHER" id="PTHR43682:SF1">
    <property type="entry name" value="LACTATE UTILIZATION PROTEIN C"/>
    <property type="match status" value="1"/>
</dbReference>
<sequence>MSSDREKIFSAIRSALAPLPERAAKPDWDNKLPVSRPAGDFDTLEAQLADKLAFASSRYYNDSQKLAELLLSEDSAFGYCDPELAPLFDKLEGITFETEYDESKIDEYRFGITKATAAVAESGTLMFTDRDTSARLGALAPWIHVAVVKKQDIVATVGEAISKFGDDPSIIFATGPSKTADVEGILIEGVHGPGIQVAFVV</sequence>
<evidence type="ECO:0000313" key="2">
    <source>
        <dbReference type="EMBL" id="MBC2605210.1"/>
    </source>
</evidence>
<dbReference type="Proteomes" id="UP000526501">
    <property type="component" value="Unassembled WGS sequence"/>
</dbReference>
<dbReference type="InterPro" id="IPR024185">
    <property type="entry name" value="FTHF_cligase-like_sf"/>
</dbReference>
<dbReference type="Pfam" id="PF02589">
    <property type="entry name" value="LUD_dom"/>
    <property type="match status" value="1"/>
</dbReference>
<dbReference type="AlphaFoldDB" id="A0A7X1E6Y8"/>
<evidence type="ECO:0000259" key="1">
    <source>
        <dbReference type="Pfam" id="PF02589"/>
    </source>
</evidence>
<dbReference type="EMBL" id="JACHVC010000006">
    <property type="protein sequence ID" value="MBC2605210.1"/>
    <property type="molecule type" value="Genomic_DNA"/>
</dbReference>
<organism evidence="2 3">
    <name type="scientific">Pelagicoccus albus</name>
    <dbReference type="NCBI Taxonomy" id="415222"/>
    <lineage>
        <taxon>Bacteria</taxon>
        <taxon>Pseudomonadati</taxon>
        <taxon>Verrucomicrobiota</taxon>
        <taxon>Opitutia</taxon>
        <taxon>Puniceicoccales</taxon>
        <taxon>Pelagicoccaceae</taxon>
        <taxon>Pelagicoccus</taxon>
    </lineage>
</organism>
<dbReference type="PANTHER" id="PTHR43682">
    <property type="entry name" value="LACTATE UTILIZATION PROTEIN C"/>
    <property type="match status" value="1"/>
</dbReference>
<protein>
    <submittedName>
        <fullName evidence="2">LUD domain-containing protein</fullName>
    </submittedName>
</protein>
<proteinExistence type="predicted"/>
<dbReference type="RefSeq" id="WP_185659097.1">
    <property type="nucleotide sequence ID" value="NZ_CAWPOO010000006.1"/>
</dbReference>
<dbReference type="InterPro" id="IPR003741">
    <property type="entry name" value="LUD_dom"/>
</dbReference>
<name>A0A7X1E6Y8_9BACT</name>
<feature type="domain" description="LUD" evidence="1">
    <location>
        <begin position="98"/>
        <end position="194"/>
    </location>
</feature>
<gene>
    <name evidence="2" type="ORF">H5P27_04055</name>
</gene>
<keyword evidence="3" id="KW-1185">Reference proteome</keyword>
<accession>A0A7X1E6Y8</accession>
<evidence type="ECO:0000313" key="3">
    <source>
        <dbReference type="Proteomes" id="UP000526501"/>
    </source>
</evidence>
<comment type="caution">
    <text evidence="2">The sequence shown here is derived from an EMBL/GenBank/DDBJ whole genome shotgun (WGS) entry which is preliminary data.</text>
</comment>
<reference evidence="2 3" key="1">
    <citation type="submission" date="2020-07" db="EMBL/GenBank/DDBJ databases">
        <authorList>
            <person name="Feng X."/>
        </authorList>
    </citation>
    <scope>NUCLEOTIDE SEQUENCE [LARGE SCALE GENOMIC DNA]</scope>
    <source>
        <strain evidence="2 3">JCM23202</strain>
    </source>
</reference>
<dbReference type="InterPro" id="IPR037171">
    <property type="entry name" value="NagB/RpiA_transferase-like"/>
</dbReference>
<dbReference type="SUPFAM" id="SSF100950">
    <property type="entry name" value="NagB/RpiA/CoA transferase-like"/>
    <property type="match status" value="1"/>
</dbReference>
<dbReference type="Gene3D" id="3.40.50.10420">
    <property type="entry name" value="NagB/RpiA/CoA transferase-like"/>
    <property type="match status" value="1"/>
</dbReference>